<evidence type="ECO:0000313" key="3">
    <source>
        <dbReference type="Proteomes" id="UP001153714"/>
    </source>
</evidence>
<dbReference type="Proteomes" id="UP001153714">
    <property type="component" value="Chromosome 20"/>
</dbReference>
<evidence type="ECO:0000256" key="1">
    <source>
        <dbReference type="SAM" id="Phobius"/>
    </source>
</evidence>
<feature type="transmembrane region" description="Helical" evidence="1">
    <location>
        <begin position="707"/>
        <end position="731"/>
    </location>
</feature>
<gene>
    <name evidence="2" type="ORF">DIATSA_LOCUS7667</name>
</gene>
<keyword evidence="1" id="KW-0812">Transmembrane</keyword>
<proteinExistence type="predicted"/>
<reference evidence="2" key="1">
    <citation type="submission" date="2021-12" db="EMBL/GenBank/DDBJ databases">
        <authorList>
            <person name="King R."/>
        </authorList>
    </citation>
    <scope>NUCLEOTIDE SEQUENCE</scope>
</reference>
<dbReference type="EMBL" id="OU893351">
    <property type="protein sequence ID" value="CAG9789975.1"/>
    <property type="molecule type" value="Genomic_DNA"/>
</dbReference>
<reference evidence="2" key="2">
    <citation type="submission" date="2022-10" db="EMBL/GenBank/DDBJ databases">
        <authorList>
            <consortium name="ENA_rothamsted_submissions"/>
            <consortium name="culmorum"/>
            <person name="King R."/>
        </authorList>
    </citation>
    <scope>NUCLEOTIDE SEQUENCE</scope>
</reference>
<keyword evidence="1" id="KW-1133">Transmembrane helix</keyword>
<sequence>MKSSTRFPKMMPSYIVAFAVHETYDDIATAQQMICNKRSLQGSHSSGSPTMSTKTITLDDNSMIKLVDPNHSEKINDVKITIDDEVENQKSDSSEDLALHSGDRNEDCDTDKVFEIQNHIIDNRNKEQSNEEEIVYMEPVDPDLAISNQNGHIPRATKKKMGNRNKIKKMPFKYNKTIKNEDKRVVVKMKDTFYTNSLSHIVSRSKLLKKVITKENILDLENITSSGQANTDEDSLQSSPSTIKTSFESNFSENTLKIGSYSSLKNEISRLDISKSIENIQSKNVLPYGKDVVNVSVAVTYKPSPVNECNENIRPLADNFINTETFIFPSNMKISDSTSSQCLDKDDYLQNKQSISPSDKTLTLEPSYLNDNKIVGEESSELGNLMIDSDDTLTPNSEKFMYSENLHPKTSAFNNSDKNYGRKALLNTVMGLFPDINASTSSAINFSDNCTNVYVTGDSNNFLRITKHDTKIDDKQNNNKTALKKTFENNNEYKKLKDITLPNESAIQTMFNDTDKYCSGEVENYPKNINELWDRLVYVVDKAVKRLENSLTEKLITEMRNSFTIIESNINNFAQGNNLGSRNYNKFFSNKEVVVERENISRSQNLQCTLIGNQIIDNIMLKLSLDKQNIEFPKISRKSMQKLKEPNILEDYFEVLKPPLHEAIVIETKKDDTVTLSPGPSELEASRSFRRAKSFFVVPMKFIRENIVVIASVPAFFLGLLCLYGIIILIMKVL</sequence>
<keyword evidence="1" id="KW-0472">Membrane</keyword>
<organism evidence="2 3">
    <name type="scientific">Diatraea saccharalis</name>
    <name type="common">sugarcane borer</name>
    <dbReference type="NCBI Taxonomy" id="40085"/>
    <lineage>
        <taxon>Eukaryota</taxon>
        <taxon>Metazoa</taxon>
        <taxon>Ecdysozoa</taxon>
        <taxon>Arthropoda</taxon>
        <taxon>Hexapoda</taxon>
        <taxon>Insecta</taxon>
        <taxon>Pterygota</taxon>
        <taxon>Neoptera</taxon>
        <taxon>Endopterygota</taxon>
        <taxon>Lepidoptera</taxon>
        <taxon>Glossata</taxon>
        <taxon>Ditrysia</taxon>
        <taxon>Pyraloidea</taxon>
        <taxon>Crambidae</taxon>
        <taxon>Crambinae</taxon>
        <taxon>Diatraea</taxon>
    </lineage>
</organism>
<keyword evidence="3" id="KW-1185">Reference proteome</keyword>
<dbReference type="AlphaFoldDB" id="A0A9N9R5L1"/>
<accession>A0A9N9R5L1</accession>
<evidence type="ECO:0000313" key="2">
    <source>
        <dbReference type="EMBL" id="CAG9789975.1"/>
    </source>
</evidence>
<protein>
    <submittedName>
        <fullName evidence="2">Uncharacterized protein</fullName>
    </submittedName>
</protein>
<name>A0A9N9R5L1_9NEOP</name>
<dbReference type="OrthoDB" id="7488172at2759"/>